<feature type="modified residue" description="4-aspartylphosphate" evidence="2">
    <location>
        <position position="60"/>
    </location>
</feature>
<sequence>MLIIEDSPFFRGMLAEILRALKVGRIVAMEEGGAAITHLRSIGKNAAAAQALVPDIIICDYLMSPISGPMVLRWVRQSEDSPDRFIPFVMISGAADGDKVREVRDLGVTEFLAKPFSVKAVANHLIAAIDAPRPFVYTRDYFGPDRRRQVRPYNDVDRRVAKEGDVEILYTGTRLRSVNPNAKAFMFKLPNRLREKIAGIGRGPLTIDPQLLQQAEQQLDRMEEDYSDWVRGSIQQLYDAHRSGRALDPRKRIVPIQTINSIAHDLRGQGSTFGYPLITVFGRSLYECTLNISEASDQLFEFIRTHIDGINAVIRDKIKGEGGQLGKELVASLERARDRLLVSH</sequence>
<organism evidence="4 5">
    <name type="scientific">Elstera cyanobacteriorum</name>
    <dbReference type="NCBI Taxonomy" id="2022747"/>
    <lineage>
        <taxon>Bacteria</taxon>
        <taxon>Pseudomonadati</taxon>
        <taxon>Pseudomonadota</taxon>
        <taxon>Alphaproteobacteria</taxon>
        <taxon>Rhodospirillales</taxon>
        <taxon>Rhodospirillaceae</taxon>
        <taxon>Elstera</taxon>
    </lineage>
</organism>
<dbReference type="Pfam" id="PF00072">
    <property type="entry name" value="Response_reg"/>
    <property type="match status" value="1"/>
</dbReference>
<comment type="caution">
    <text evidence="4">The sequence shown here is derived from an EMBL/GenBank/DDBJ whole genome shotgun (WGS) entry which is preliminary data.</text>
</comment>
<dbReference type="SUPFAM" id="SSF52172">
    <property type="entry name" value="CheY-like"/>
    <property type="match status" value="1"/>
</dbReference>
<gene>
    <name evidence="4" type="ORF">CHR90_15365</name>
</gene>
<keyword evidence="5" id="KW-1185">Reference proteome</keyword>
<feature type="domain" description="Response regulatory" evidence="3">
    <location>
        <begin position="1"/>
        <end position="129"/>
    </location>
</feature>
<dbReference type="SMART" id="SM00448">
    <property type="entry name" value="REC"/>
    <property type="match status" value="1"/>
</dbReference>
<dbReference type="Gene3D" id="3.40.50.2300">
    <property type="match status" value="1"/>
</dbReference>
<dbReference type="PANTHER" id="PTHR44591:SF3">
    <property type="entry name" value="RESPONSE REGULATORY DOMAIN-CONTAINING PROTEIN"/>
    <property type="match status" value="1"/>
</dbReference>
<evidence type="ECO:0000259" key="3">
    <source>
        <dbReference type="PROSITE" id="PS50110"/>
    </source>
</evidence>
<dbReference type="CDD" id="cd00156">
    <property type="entry name" value="REC"/>
    <property type="match status" value="1"/>
</dbReference>
<dbReference type="Proteomes" id="UP000216361">
    <property type="component" value="Unassembled WGS sequence"/>
</dbReference>
<dbReference type="AlphaFoldDB" id="A0A255XKC7"/>
<evidence type="ECO:0000256" key="2">
    <source>
        <dbReference type="PROSITE-ProRule" id="PRU00169"/>
    </source>
</evidence>
<evidence type="ECO:0000313" key="5">
    <source>
        <dbReference type="Proteomes" id="UP000216361"/>
    </source>
</evidence>
<accession>A0A255XKC7</accession>
<dbReference type="InterPro" id="IPR001789">
    <property type="entry name" value="Sig_transdc_resp-reg_receiver"/>
</dbReference>
<dbReference type="InterPro" id="IPR050595">
    <property type="entry name" value="Bact_response_regulator"/>
</dbReference>
<dbReference type="GO" id="GO:0000160">
    <property type="term" value="P:phosphorelay signal transduction system"/>
    <property type="evidence" value="ECO:0007669"/>
    <property type="project" value="InterPro"/>
</dbReference>
<reference evidence="4 5" key="1">
    <citation type="submission" date="2017-07" db="EMBL/GenBank/DDBJ databases">
        <title>Elstera cyanobacteriorum sp. nov., a novel bacterium isolated from cyanobacterial aggregates in a eutrophic lake.</title>
        <authorList>
            <person name="Cai H."/>
        </authorList>
    </citation>
    <scope>NUCLEOTIDE SEQUENCE [LARGE SCALE GENOMIC DNA]</scope>
    <source>
        <strain evidence="4 5">TH019</strain>
    </source>
</reference>
<dbReference type="PROSITE" id="PS50110">
    <property type="entry name" value="RESPONSE_REGULATORY"/>
    <property type="match status" value="1"/>
</dbReference>
<proteinExistence type="predicted"/>
<evidence type="ECO:0000256" key="1">
    <source>
        <dbReference type="ARBA" id="ARBA00022553"/>
    </source>
</evidence>
<dbReference type="InterPro" id="IPR011006">
    <property type="entry name" value="CheY-like_superfamily"/>
</dbReference>
<dbReference type="PANTHER" id="PTHR44591">
    <property type="entry name" value="STRESS RESPONSE REGULATOR PROTEIN 1"/>
    <property type="match status" value="1"/>
</dbReference>
<dbReference type="EMBL" id="NOXS01000034">
    <property type="protein sequence ID" value="OYQ17341.1"/>
    <property type="molecule type" value="Genomic_DNA"/>
</dbReference>
<keyword evidence="1 2" id="KW-0597">Phosphoprotein</keyword>
<evidence type="ECO:0000313" key="4">
    <source>
        <dbReference type="EMBL" id="OYQ17341.1"/>
    </source>
</evidence>
<name>A0A255XKC7_9PROT</name>
<protein>
    <recommendedName>
        <fullName evidence="3">Response regulatory domain-containing protein</fullName>
    </recommendedName>
</protein>